<dbReference type="GO" id="GO:0016787">
    <property type="term" value="F:hydrolase activity"/>
    <property type="evidence" value="ECO:0007669"/>
    <property type="project" value="InterPro"/>
</dbReference>
<dbReference type="OrthoDB" id="9791866at2"/>
<dbReference type="InterPro" id="IPR029052">
    <property type="entry name" value="Metallo-depent_PP-like"/>
</dbReference>
<feature type="domain" description="Calcineurin-like phosphoesterase" evidence="1">
    <location>
        <begin position="36"/>
        <end position="235"/>
    </location>
</feature>
<dbReference type="InterPro" id="IPR051918">
    <property type="entry name" value="STPP_CPPED1"/>
</dbReference>
<dbReference type="InterPro" id="IPR004843">
    <property type="entry name" value="Calcineurin-like_PHP"/>
</dbReference>
<dbReference type="Proteomes" id="UP000294850">
    <property type="component" value="Unassembled WGS sequence"/>
</dbReference>
<sequence length="298" mass="33974">MNRRNWIKKTGLWTGAAAVAPLSQSEQITERKPALTVAHITDVHIREGDNAPARFKKCLEEVKKHKVDFFLNGGDSIHAADYDNVTREQMLAQWAIWDDCVKNTKAHYEMHSCIGNHDPWWAGGNKSDEMYGKEYVVKRLNVPNRFYSFSKEDWHFIILDGNNKNVSLDEDQFNWLSDDLEKLPEKTPVLIMSHYPILGATPILVGGGHSDFKKLKSLFYKHKDKVRICLSGHQHLQDQTEYNGVKYCCNGAVSGFWWGKGDAESAGPNYYQETPPGYAILKLYADGTVSNTYFPHAF</sequence>
<keyword evidence="3" id="KW-1185">Reference proteome</keyword>
<evidence type="ECO:0000313" key="2">
    <source>
        <dbReference type="EMBL" id="TDE11570.1"/>
    </source>
</evidence>
<dbReference type="RefSeq" id="WP_131960903.1">
    <property type="nucleotide sequence ID" value="NZ_SMFL01000011.1"/>
</dbReference>
<evidence type="ECO:0000313" key="3">
    <source>
        <dbReference type="Proteomes" id="UP000294850"/>
    </source>
</evidence>
<name>A0A4R5DI03_9BACT</name>
<dbReference type="PANTHER" id="PTHR43143">
    <property type="entry name" value="METALLOPHOSPHOESTERASE, CALCINEURIN SUPERFAMILY"/>
    <property type="match status" value="1"/>
</dbReference>
<dbReference type="PANTHER" id="PTHR43143:SF1">
    <property type="entry name" value="SERINE_THREONINE-PROTEIN PHOSPHATASE CPPED1"/>
    <property type="match status" value="1"/>
</dbReference>
<accession>A0A4R5DI03</accession>
<dbReference type="Pfam" id="PF00149">
    <property type="entry name" value="Metallophos"/>
    <property type="match status" value="1"/>
</dbReference>
<gene>
    <name evidence="2" type="ORF">E0F88_24350</name>
</gene>
<dbReference type="SUPFAM" id="SSF56300">
    <property type="entry name" value="Metallo-dependent phosphatases"/>
    <property type="match status" value="1"/>
</dbReference>
<dbReference type="EMBL" id="SMFL01000011">
    <property type="protein sequence ID" value="TDE11570.1"/>
    <property type="molecule type" value="Genomic_DNA"/>
</dbReference>
<evidence type="ECO:0000259" key="1">
    <source>
        <dbReference type="Pfam" id="PF00149"/>
    </source>
</evidence>
<reference evidence="2 3" key="1">
    <citation type="submission" date="2019-03" db="EMBL/GenBank/DDBJ databases">
        <title>Dyadobacter AR-3-6 sp. nov., isolated from arctic soil.</title>
        <authorList>
            <person name="Chaudhary D.K."/>
        </authorList>
    </citation>
    <scope>NUCLEOTIDE SEQUENCE [LARGE SCALE GENOMIC DNA]</scope>
    <source>
        <strain evidence="2 3">AR-3-6</strain>
    </source>
</reference>
<comment type="caution">
    <text evidence="2">The sequence shown here is derived from an EMBL/GenBank/DDBJ whole genome shotgun (WGS) entry which is preliminary data.</text>
</comment>
<dbReference type="Gene3D" id="3.60.21.10">
    <property type="match status" value="1"/>
</dbReference>
<proteinExistence type="predicted"/>
<organism evidence="2 3">
    <name type="scientific">Dyadobacter psychrotolerans</name>
    <dbReference type="NCBI Taxonomy" id="2541721"/>
    <lineage>
        <taxon>Bacteria</taxon>
        <taxon>Pseudomonadati</taxon>
        <taxon>Bacteroidota</taxon>
        <taxon>Cytophagia</taxon>
        <taxon>Cytophagales</taxon>
        <taxon>Spirosomataceae</taxon>
        <taxon>Dyadobacter</taxon>
    </lineage>
</organism>
<dbReference type="AlphaFoldDB" id="A0A4R5DI03"/>
<protein>
    <submittedName>
        <fullName evidence="2">Metallophosphoesterase</fullName>
    </submittedName>
</protein>